<reference evidence="2" key="1">
    <citation type="submission" date="2021-03" db="EMBL/GenBank/DDBJ databases">
        <authorList>
            <person name="Tagirdzhanova G."/>
        </authorList>
    </citation>
    <scope>NUCLEOTIDE SEQUENCE</scope>
</reference>
<evidence type="ECO:0000313" key="2">
    <source>
        <dbReference type="EMBL" id="CAF9941064.1"/>
    </source>
</evidence>
<dbReference type="OrthoDB" id="5324761at2759"/>
<keyword evidence="3" id="KW-1185">Reference proteome</keyword>
<feature type="compositionally biased region" description="Basic and acidic residues" evidence="1">
    <location>
        <begin position="321"/>
        <end position="332"/>
    </location>
</feature>
<protein>
    <submittedName>
        <fullName evidence="2">Uncharacterized protein</fullName>
    </submittedName>
</protein>
<name>A0A8H3J5I1_9LECA</name>
<evidence type="ECO:0000313" key="3">
    <source>
        <dbReference type="Proteomes" id="UP000664521"/>
    </source>
</evidence>
<proteinExistence type="predicted"/>
<dbReference type="Proteomes" id="UP000664521">
    <property type="component" value="Unassembled WGS sequence"/>
</dbReference>
<gene>
    <name evidence="2" type="ORF">HETSPECPRED_002861</name>
</gene>
<feature type="region of interest" description="Disordered" evidence="1">
    <location>
        <begin position="299"/>
        <end position="332"/>
    </location>
</feature>
<comment type="caution">
    <text evidence="2">The sequence shown here is derived from an EMBL/GenBank/DDBJ whole genome shotgun (WGS) entry which is preliminary data.</text>
</comment>
<evidence type="ECO:0000256" key="1">
    <source>
        <dbReference type="SAM" id="MobiDB-lite"/>
    </source>
</evidence>
<sequence length="332" mass="38819">MQGRREAPTPSAQQFWRSAYDFDPATRKESELARILASNKLKRVPLGRLYGTQLELEPELGALEDSYARIYHMPLKRLVFPSAVSFHECHPSEDEKIKLIRVKADKDTLLRRFFCLGWVIMVDGNEWTRTGHVLVLDMDETANKKRHPWFLLASQWYDDHCLYPDGDRTIHAEQFVEQGESDVDGIFPNTDDRTTVARLRSAELEKQKKTGPFLQYFHPDLKFEITRFGQPDQGRNDPRYLKGSYLPVIMELYWDDQMMEEVCFNEDKMVYFSYNRLTGIYSYDQPAATDNYIERLPRPIPAPAASSNIGQHFSHARRRRDRDASRRQTSEA</sequence>
<accession>A0A8H3J5I1</accession>
<organism evidence="2 3">
    <name type="scientific">Heterodermia speciosa</name>
    <dbReference type="NCBI Taxonomy" id="116794"/>
    <lineage>
        <taxon>Eukaryota</taxon>
        <taxon>Fungi</taxon>
        <taxon>Dikarya</taxon>
        <taxon>Ascomycota</taxon>
        <taxon>Pezizomycotina</taxon>
        <taxon>Lecanoromycetes</taxon>
        <taxon>OSLEUM clade</taxon>
        <taxon>Lecanoromycetidae</taxon>
        <taxon>Caliciales</taxon>
        <taxon>Physciaceae</taxon>
        <taxon>Heterodermia</taxon>
    </lineage>
</organism>
<dbReference type="EMBL" id="CAJPDS010000173">
    <property type="protein sequence ID" value="CAF9941064.1"/>
    <property type="molecule type" value="Genomic_DNA"/>
</dbReference>
<dbReference type="AlphaFoldDB" id="A0A8H3J5I1"/>